<dbReference type="PANTHER" id="PTHR10686:SF37">
    <property type="entry name" value="THIAMINE TRANSPORTER 2"/>
    <property type="match status" value="1"/>
</dbReference>
<dbReference type="AlphaFoldDB" id="A0A674NCN2"/>
<dbReference type="SUPFAM" id="SSF103473">
    <property type="entry name" value="MFS general substrate transporter"/>
    <property type="match status" value="1"/>
</dbReference>
<dbReference type="PIRSF" id="PIRSF028739">
    <property type="entry name" value="Folate_carrier"/>
    <property type="match status" value="1"/>
</dbReference>
<evidence type="ECO:0000256" key="6">
    <source>
        <dbReference type="ARBA" id="ARBA00023136"/>
    </source>
</evidence>
<feature type="region of interest" description="Disordered" evidence="8">
    <location>
        <begin position="215"/>
        <end position="235"/>
    </location>
</feature>
<keyword evidence="5 9" id="KW-1133">Transmembrane helix</keyword>
<evidence type="ECO:0000256" key="9">
    <source>
        <dbReference type="SAM" id="Phobius"/>
    </source>
</evidence>
<comment type="similarity">
    <text evidence="2 7">Belongs to the reduced folate carrier (RFC) transporter (TC 2.A.48) family.</text>
</comment>
<dbReference type="OMA" id="VWISYAG"/>
<proteinExistence type="inferred from homology"/>
<dbReference type="GO" id="GO:0005886">
    <property type="term" value="C:plasma membrane"/>
    <property type="evidence" value="ECO:0007669"/>
    <property type="project" value="UniProtKB-UniRule"/>
</dbReference>
<dbReference type="InterPro" id="IPR002666">
    <property type="entry name" value="Folate_carrier"/>
</dbReference>
<dbReference type="FunFam" id="1.20.1250.20:FF:000225">
    <property type="entry name" value="Solute carrier family 19 member 1"/>
    <property type="match status" value="1"/>
</dbReference>
<evidence type="ECO:0000256" key="8">
    <source>
        <dbReference type="SAM" id="MobiDB-lite"/>
    </source>
</evidence>
<dbReference type="Ensembl" id="ENSTRUT00000075125.1">
    <property type="protein sequence ID" value="ENSTRUP00000070955.1"/>
    <property type="gene ID" value="ENSTRUG00000007628.3"/>
</dbReference>
<feature type="transmembrane region" description="Helical" evidence="9">
    <location>
        <begin position="179"/>
        <end position="198"/>
    </location>
</feature>
<accession>A0A674NCN2</accession>
<name>A0A674NCN2_TAKRU</name>
<evidence type="ECO:0000256" key="4">
    <source>
        <dbReference type="ARBA" id="ARBA00022692"/>
    </source>
</evidence>
<feature type="transmembrane region" description="Helical" evidence="9">
    <location>
        <begin position="329"/>
        <end position="353"/>
    </location>
</feature>
<keyword evidence="3 7" id="KW-0813">Transport</keyword>
<feature type="transmembrane region" description="Helical" evidence="9">
    <location>
        <begin position="359"/>
        <end position="378"/>
    </location>
</feature>
<dbReference type="GeneTree" id="ENSGT00950000183022"/>
<dbReference type="Pfam" id="PF01770">
    <property type="entry name" value="Folate_carrier"/>
    <property type="match status" value="1"/>
</dbReference>
<evidence type="ECO:0000313" key="11">
    <source>
        <dbReference type="Proteomes" id="UP000005226"/>
    </source>
</evidence>
<keyword evidence="6 7" id="KW-0472">Membrane</keyword>
<dbReference type="Gene3D" id="1.20.1250.20">
    <property type="entry name" value="MFS general substrate transporter like domains"/>
    <property type="match status" value="1"/>
</dbReference>
<reference evidence="10 11" key="1">
    <citation type="journal article" date="2011" name="Genome Biol. Evol.">
        <title>Integration of the genetic map and genome assembly of fugu facilitates insights into distinct features of genome evolution in teleosts and mammals.</title>
        <authorList>
            <person name="Kai W."/>
            <person name="Kikuchi K."/>
            <person name="Tohari S."/>
            <person name="Chew A.K."/>
            <person name="Tay A."/>
            <person name="Fujiwara A."/>
            <person name="Hosoya S."/>
            <person name="Suetake H."/>
            <person name="Naruse K."/>
            <person name="Brenner S."/>
            <person name="Suzuki Y."/>
            <person name="Venkatesh B."/>
        </authorList>
    </citation>
    <scope>NUCLEOTIDE SEQUENCE [LARGE SCALE GENOMIC DNA]</scope>
</reference>
<feature type="transmembrane region" description="Helical" evidence="9">
    <location>
        <begin position="62"/>
        <end position="80"/>
    </location>
</feature>
<feature type="transmembrane region" description="Helical" evidence="9">
    <location>
        <begin position="385"/>
        <end position="407"/>
    </location>
</feature>
<evidence type="ECO:0000313" key="10">
    <source>
        <dbReference type="Ensembl" id="ENSTRUP00000070955.1"/>
    </source>
</evidence>
<dbReference type="NCBIfam" id="TIGR00806">
    <property type="entry name" value="rfc"/>
    <property type="match status" value="1"/>
</dbReference>
<evidence type="ECO:0000256" key="2">
    <source>
        <dbReference type="ARBA" id="ARBA00005773"/>
    </source>
</evidence>
<gene>
    <name evidence="10" type="primary">slc19a3a</name>
</gene>
<sequence>SKNKGLRMKPVRTWRKNWKYPTSILCIYGFFSTIKPMEPFLVPYLTGPDKNLTAQQVNNEIFPVWTYSFLAVQVPVFLLTDWLRYKPIVILQCMALFITMATIRWVTNVPGMQVSQFFFGVATASDLGYYSYIYSMVDLNKYRKATSYIRSVQLLGYSVGSVLGQLLFSLELLSYNDALVFTLILIAIALLVSFFLPMPQRSMFFHRKRKLTGDFQGEERSEESEEAGVKTEDHQELAEAQTCGKVLLQMIRDFRECFASKQLLYWSLWWVMASCGFNQTVNFIQVLWEHVQPSQNSSIYNGGVEAVSSTASVYGIGYREERWEQWGELALAGFSGLCSVALFVMTFSSNIWISYASYIVFKCLYMVLMTIAMFHIATELTMERYALVFGANTFGALVLQTILTSIVVDSGGLALGIIPQFIVYASYFSLITAVFLLRGLYTIRREKKNSQLPLPSLSLPYQHKTSNIIAQKIIVF</sequence>
<organism evidence="10 11">
    <name type="scientific">Takifugu rubripes</name>
    <name type="common">Japanese pufferfish</name>
    <name type="synonym">Fugu rubripes</name>
    <dbReference type="NCBI Taxonomy" id="31033"/>
    <lineage>
        <taxon>Eukaryota</taxon>
        <taxon>Metazoa</taxon>
        <taxon>Chordata</taxon>
        <taxon>Craniata</taxon>
        <taxon>Vertebrata</taxon>
        <taxon>Euteleostomi</taxon>
        <taxon>Actinopterygii</taxon>
        <taxon>Neopterygii</taxon>
        <taxon>Teleostei</taxon>
        <taxon>Neoteleostei</taxon>
        <taxon>Acanthomorphata</taxon>
        <taxon>Eupercaria</taxon>
        <taxon>Tetraodontiformes</taxon>
        <taxon>Tetradontoidea</taxon>
        <taxon>Tetraodontidae</taxon>
        <taxon>Takifugu</taxon>
    </lineage>
</organism>
<feature type="transmembrane region" description="Helical" evidence="9">
    <location>
        <begin position="87"/>
        <end position="107"/>
    </location>
</feature>
<evidence type="ECO:0000256" key="3">
    <source>
        <dbReference type="ARBA" id="ARBA00022448"/>
    </source>
</evidence>
<feature type="transmembrane region" description="Helical" evidence="9">
    <location>
        <begin position="20"/>
        <end position="42"/>
    </location>
</feature>
<reference evidence="10" key="3">
    <citation type="submission" date="2025-09" db="UniProtKB">
        <authorList>
            <consortium name="Ensembl"/>
        </authorList>
    </citation>
    <scope>IDENTIFICATION</scope>
</reference>
<dbReference type="GO" id="GO:0090482">
    <property type="term" value="F:vitamin transmembrane transporter activity"/>
    <property type="evidence" value="ECO:0007669"/>
    <property type="project" value="InterPro"/>
</dbReference>
<feature type="transmembrane region" description="Helical" evidence="9">
    <location>
        <begin position="113"/>
        <end position="133"/>
    </location>
</feature>
<keyword evidence="11" id="KW-1185">Reference proteome</keyword>
<keyword evidence="4 9" id="KW-0812">Transmembrane</keyword>
<protein>
    <submittedName>
        <fullName evidence="10">Solute carrier family 19 member 3a</fullName>
    </submittedName>
</protein>
<dbReference type="InterPro" id="IPR036259">
    <property type="entry name" value="MFS_trans_sf"/>
</dbReference>
<evidence type="ECO:0000256" key="5">
    <source>
        <dbReference type="ARBA" id="ARBA00022989"/>
    </source>
</evidence>
<evidence type="ECO:0000256" key="7">
    <source>
        <dbReference type="PIRNR" id="PIRNR028739"/>
    </source>
</evidence>
<dbReference type="PANTHER" id="PTHR10686">
    <property type="entry name" value="FOLATE TRANSPORTER"/>
    <property type="match status" value="1"/>
</dbReference>
<comment type="subcellular location">
    <subcellularLocation>
        <location evidence="1 7">Membrane</location>
        <topology evidence="1 7">Multi-pass membrane protein</topology>
    </subcellularLocation>
</comment>
<evidence type="ECO:0000256" key="1">
    <source>
        <dbReference type="ARBA" id="ARBA00004141"/>
    </source>
</evidence>
<dbReference type="Proteomes" id="UP000005226">
    <property type="component" value="Chromosome 11"/>
</dbReference>
<feature type="transmembrane region" description="Helical" evidence="9">
    <location>
        <begin position="413"/>
        <end position="437"/>
    </location>
</feature>
<feature type="transmembrane region" description="Helical" evidence="9">
    <location>
        <begin position="154"/>
        <end position="173"/>
    </location>
</feature>
<dbReference type="InParanoid" id="A0A674NCN2"/>
<reference evidence="10" key="2">
    <citation type="submission" date="2025-08" db="UniProtKB">
        <authorList>
            <consortium name="Ensembl"/>
        </authorList>
    </citation>
    <scope>IDENTIFICATION</scope>
</reference>
<dbReference type="FunCoup" id="A0A674NCN2">
    <property type="interactions" value="1"/>
</dbReference>